<dbReference type="Gene3D" id="3.40.50.150">
    <property type="entry name" value="Vaccinia Virus protein VP39"/>
    <property type="match status" value="1"/>
</dbReference>
<dbReference type="RefSeq" id="XP_003677824.1">
    <property type="nucleotide sequence ID" value="XM_003677776.1"/>
</dbReference>
<evidence type="ECO:0000256" key="1">
    <source>
        <dbReference type="ARBA" id="ARBA00009775"/>
    </source>
</evidence>
<feature type="domain" description="SAM-dependent methyltransferase TRM5/TYW2-type" evidence="11">
    <location>
        <begin position="172"/>
        <end position="496"/>
    </location>
</feature>
<dbReference type="InterPro" id="IPR030382">
    <property type="entry name" value="MeTrfase_TRM5/TYW2"/>
</dbReference>
<dbReference type="AlphaFoldDB" id="G0VIZ8"/>
<comment type="similarity">
    <text evidence="10">Belongs to the TRM5 / TYW2 family.</text>
</comment>
<evidence type="ECO:0000256" key="4">
    <source>
        <dbReference type="ARBA" id="ARBA00022679"/>
    </source>
</evidence>
<feature type="binding site" evidence="10">
    <location>
        <position position="400"/>
    </location>
    <ligand>
        <name>S-adenosyl-L-methionine</name>
        <dbReference type="ChEBI" id="CHEBI:59789"/>
    </ligand>
</feature>
<evidence type="ECO:0000313" key="13">
    <source>
        <dbReference type="Proteomes" id="UP000001640"/>
    </source>
</evidence>
<dbReference type="HAMAP" id="MF_03152">
    <property type="entry name" value="TRM5"/>
    <property type="match status" value="1"/>
</dbReference>
<name>G0VIZ8_NAUCA</name>
<feature type="binding site" evidence="10">
    <location>
        <begin position="301"/>
        <end position="302"/>
    </location>
    <ligand>
        <name>S-adenosyl-L-methionine</name>
        <dbReference type="ChEBI" id="CHEBI:59789"/>
    </ligand>
</feature>
<keyword evidence="13" id="KW-1185">Reference proteome</keyword>
<dbReference type="InParanoid" id="G0VIZ8"/>
<dbReference type="KEGG" id="ncs:NCAS_0H01660"/>
<reference evidence="12 13" key="1">
    <citation type="journal article" date="2011" name="Proc. Natl. Acad. Sci. U.S.A.">
        <title>Evolutionary erosion of yeast sex chromosomes by mating-type switching accidents.</title>
        <authorList>
            <person name="Gordon J.L."/>
            <person name="Armisen D."/>
            <person name="Proux-Wera E."/>
            <person name="Oheigeartaigh S.S."/>
            <person name="Byrne K.P."/>
            <person name="Wolfe K.H."/>
        </authorList>
    </citation>
    <scope>NUCLEOTIDE SEQUENCE [LARGE SCALE GENOMIC DNA]</scope>
    <source>
        <strain evidence="13">ATCC 76901 / BCRC 22586 / CBS 4309 / NBRC 1992 / NRRL Y-12630</strain>
    </source>
</reference>
<dbReference type="SUPFAM" id="SSF53335">
    <property type="entry name" value="S-adenosyl-L-methionine-dependent methyltransferases"/>
    <property type="match status" value="1"/>
</dbReference>
<sequence>MLPVLPLRQLHLILRTPFLNSVRCIMSSKYDPPVNRDMKTLDRSFFAKQIPLCVVKFPEPKNISVFSKQFKDYILRVPRIPHVIKLNAPPVGEKTLACDNGIVIKGVLLTDEISSPSQIKEKLSPEALRFLDDAHAEVLPYIYTLDYNYWKAEDILKAVLPEDHLEEIPTGFTITGHIAHLNLRSEFKPYDSLIGQVILDKNNKIDCVVDKVSSIATQFRTFPMKVIAGKCDNLIVEQKESNCTFKFDFSKVYWNSRLHTEHDRLVSQYFKPGQVVCDVFAGVGPFAVPAGKKDVVVLANDLNPESFKYLKENIALNKVESTVKPFNLDGAEFIRRSPELLQEWIQKEENGTIKVTIKQTRKRHKKNEVKTNELPVTREREQPKIKEIVIPNEISHFVMNLPDSAIDFLGNFVGLYSNMASQSISQMPWVHVHCFEKYGNDEELSMDELHERVYRRILSSLGSTPEVLPLDGLSFHLVRKVSPTKPMFCVSFQLPASIAYAAGPV</sequence>
<dbReference type="STRING" id="1064592.G0VIZ8"/>
<dbReference type="OMA" id="VGSHSQF"/>
<gene>
    <name evidence="12" type="primary">NCAS0H01660</name>
    <name evidence="10" type="synonym">TRM5</name>
    <name evidence="12" type="ordered locus">NCAS_0H01660</name>
</gene>
<dbReference type="Pfam" id="PF25133">
    <property type="entry name" value="TYW2_N_2"/>
    <property type="match status" value="1"/>
</dbReference>
<dbReference type="HOGENOM" id="CLU_022610_2_2_1"/>
<dbReference type="GeneID" id="96905154"/>
<keyword evidence="5 10" id="KW-0949">S-adenosyl-L-methionine</keyword>
<evidence type="ECO:0000256" key="2">
    <source>
        <dbReference type="ARBA" id="ARBA00022490"/>
    </source>
</evidence>
<evidence type="ECO:0000256" key="3">
    <source>
        <dbReference type="ARBA" id="ARBA00022603"/>
    </source>
</evidence>
<organism evidence="12 13">
    <name type="scientific">Naumovozyma castellii</name>
    <name type="common">Yeast</name>
    <name type="synonym">Saccharomyces castellii</name>
    <dbReference type="NCBI Taxonomy" id="27288"/>
    <lineage>
        <taxon>Eukaryota</taxon>
        <taxon>Fungi</taxon>
        <taxon>Dikarya</taxon>
        <taxon>Ascomycota</taxon>
        <taxon>Saccharomycotina</taxon>
        <taxon>Saccharomycetes</taxon>
        <taxon>Saccharomycetales</taxon>
        <taxon>Saccharomycetaceae</taxon>
        <taxon>Naumovozyma</taxon>
    </lineage>
</organism>
<comment type="similarity">
    <text evidence="1">Belongs to the class I-like SAM-binding methyltransferase superfamily. TRM5/TYW2 family.</text>
</comment>
<keyword evidence="3 10" id="KW-0489">Methyltransferase</keyword>
<feature type="binding site" evidence="10">
    <location>
        <begin position="329"/>
        <end position="330"/>
    </location>
    <ligand>
        <name>S-adenosyl-L-methionine</name>
        <dbReference type="ChEBI" id="CHEBI:59789"/>
    </ligand>
</feature>
<dbReference type="Pfam" id="PF02475">
    <property type="entry name" value="TRM5-TYW2_MTfase"/>
    <property type="match status" value="1"/>
</dbReference>
<comment type="catalytic activity">
    <reaction evidence="9 10">
        <text>guanosine(37) in tRNA + S-adenosyl-L-methionine = N(1)-methylguanosine(37) in tRNA + S-adenosyl-L-homocysteine + H(+)</text>
        <dbReference type="Rhea" id="RHEA:36899"/>
        <dbReference type="Rhea" id="RHEA-COMP:10145"/>
        <dbReference type="Rhea" id="RHEA-COMP:10147"/>
        <dbReference type="ChEBI" id="CHEBI:15378"/>
        <dbReference type="ChEBI" id="CHEBI:57856"/>
        <dbReference type="ChEBI" id="CHEBI:59789"/>
        <dbReference type="ChEBI" id="CHEBI:73542"/>
        <dbReference type="ChEBI" id="CHEBI:74269"/>
        <dbReference type="EC" id="2.1.1.228"/>
    </reaction>
</comment>
<dbReference type="InterPro" id="IPR056743">
    <property type="entry name" value="TRM5-TYW2-like_MTfase"/>
</dbReference>
<evidence type="ECO:0000313" key="12">
    <source>
        <dbReference type="EMBL" id="CCC71476.1"/>
    </source>
</evidence>
<dbReference type="FunFam" id="3.30.300.110:FF:000001">
    <property type="entry name" value="tRNA (guanine(37)-N1)-methyltransferase"/>
    <property type="match status" value="1"/>
</dbReference>
<dbReference type="PANTHER" id="PTHR23245">
    <property type="entry name" value="TRNA METHYLTRANSFERASE"/>
    <property type="match status" value="1"/>
</dbReference>
<dbReference type="GO" id="GO:0005759">
    <property type="term" value="C:mitochondrial matrix"/>
    <property type="evidence" value="ECO:0007669"/>
    <property type="project" value="UniProtKB-SubCell"/>
</dbReference>
<dbReference type="GO" id="GO:0052906">
    <property type="term" value="F:tRNA (guanine(37)-N1)-methyltransferase activity"/>
    <property type="evidence" value="ECO:0007669"/>
    <property type="project" value="UniProtKB-UniRule"/>
</dbReference>
<reference key="2">
    <citation type="submission" date="2011-08" db="EMBL/GenBank/DDBJ databases">
        <title>Genome sequence of Naumovozyma castellii.</title>
        <authorList>
            <person name="Gordon J.L."/>
            <person name="Armisen D."/>
            <person name="Proux-Wera E."/>
            <person name="OhEigeartaigh S.S."/>
            <person name="Byrne K.P."/>
            <person name="Wolfe K.H."/>
        </authorList>
    </citation>
    <scope>NUCLEOTIDE SEQUENCE</scope>
    <source>
        <strain>Type strain:CBS 4309</strain>
    </source>
</reference>
<dbReference type="InterPro" id="IPR056744">
    <property type="entry name" value="TRM5/TYW2-like_N"/>
</dbReference>
<keyword evidence="6 10" id="KW-0819">tRNA processing</keyword>
<comment type="subcellular location">
    <subcellularLocation>
        <location evidence="10">Mitochondrion matrix</location>
    </subcellularLocation>
    <subcellularLocation>
        <location evidence="10">Nucleus</location>
    </subcellularLocation>
    <subcellularLocation>
        <location evidence="10">Cytoplasm</location>
    </subcellularLocation>
    <text evidence="10">Predominantly in the mitochondria and in the nucleus.</text>
</comment>
<dbReference type="Proteomes" id="UP000001640">
    <property type="component" value="Chromosome 8"/>
</dbReference>
<evidence type="ECO:0000256" key="7">
    <source>
        <dbReference type="ARBA" id="ARBA00023128"/>
    </source>
</evidence>
<dbReference type="GO" id="GO:0002939">
    <property type="term" value="P:tRNA N1-guanine methylation"/>
    <property type="evidence" value="ECO:0007669"/>
    <property type="project" value="EnsemblFungi"/>
</dbReference>
<proteinExistence type="inferred from homology"/>
<evidence type="ECO:0000256" key="9">
    <source>
        <dbReference type="ARBA" id="ARBA00047783"/>
    </source>
</evidence>
<dbReference type="PANTHER" id="PTHR23245:SF36">
    <property type="entry name" value="TRNA (GUANINE(37)-N1)-METHYLTRANSFERASE"/>
    <property type="match status" value="1"/>
</dbReference>
<keyword evidence="2 10" id="KW-0963">Cytoplasm</keyword>
<dbReference type="Gene3D" id="3.30.300.110">
    <property type="entry name" value="Met-10+ protein-like domains"/>
    <property type="match status" value="1"/>
</dbReference>
<dbReference type="InterPro" id="IPR025792">
    <property type="entry name" value="tRNA_Gua_MeTrfase_euk"/>
</dbReference>
<dbReference type="OrthoDB" id="408788at2759"/>
<dbReference type="GO" id="GO:0005634">
    <property type="term" value="C:nucleus"/>
    <property type="evidence" value="ECO:0007669"/>
    <property type="project" value="UniProtKB-SubCell"/>
</dbReference>
<dbReference type="eggNOG" id="KOG2078">
    <property type="taxonomic scope" value="Eukaryota"/>
</dbReference>
<evidence type="ECO:0000256" key="5">
    <source>
        <dbReference type="ARBA" id="ARBA00022691"/>
    </source>
</evidence>
<keyword evidence="8 10" id="KW-0539">Nucleus</keyword>
<evidence type="ECO:0000256" key="6">
    <source>
        <dbReference type="ARBA" id="ARBA00022694"/>
    </source>
</evidence>
<dbReference type="GO" id="GO:0070901">
    <property type="term" value="P:mitochondrial tRNA methylation"/>
    <property type="evidence" value="ECO:0007669"/>
    <property type="project" value="EnsemblFungi"/>
</dbReference>
<accession>G0VIZ8</accession>
<dbReference type="FunCoup" id="G0VIZ8">
    <property type="interactions" value="1194"/>
</dbReference>
<dbReference type="PROSITE" id="PS51684">
    <property type="entry name" value="SAM_MT_TRM5_TYW2"/>
    <property type="match status" value="1"/>
</dbReference>
<feature type="binding site" evidence="10">
    <location>
        <position position="262"/>
    </location>
    <ligand>
        <name>S-adenosyl-L-methionine</name>
        <dbReference type="ChEBI" id="CHEBI:59789"/>
    </ligand>
</feature>
<dbReference type="InterPro" id="IPR029063">
    <property type="entry name" value="SAM-dependent_MTases_sf"/>
</dbReference>
<dbReference type="EC" id="2.1.1.228" evidence="10"/>
<evidence type="ECO:0000256" key="8">
    <source>
        <dbReference type="ARBA" id="ARBA00023242"/>
    </source>
</evidence>
<protein>
    <recommendedName>
        <fullName evidence="10">tRNA (guanine(37)-N1)-methyltransferase</fullName>
        <ecNumber evidence="10">2.1.1.228</ecNumber>
    </recommendedName>
    <alternativeName>
        <fullName evidence="10">M1G-methyltransferase</fullName>
    </alternativeName>
    <alternativeName>
        <fullName evidence="10">tRNA [GM37] methyltransferase</fullName>
    </alternativeName>
    <alternativeName>
        <fullName evidence="10">tRNA methyltransferase 5</fullName>
    </alternativeName>
</protein>
<dbReference type="EMBL" id="HE576759">
    <property type="protein sequence ID" value="CCC71476.1"/>
    <property type="molecule type" value="Genomic_DNA"/>
</dbReference>
<comment type="subunit">
    <text evidence="10">Monomer.</text>
</comment>
<evidence type="ECO:0000259" key="11">
    <source>
        <dbReference type="PROSITE" id="PS51684"/>
    </source>
</evidence>
<keyword evidence="4 10" id="KW-0808">Transferase</keyword>
<comment type="function">
    <text evidence="10">Specifically methylates the N1 position of guanosine-37 in various cytoplasmic and mitochondrial tRNAs. Methylation is not dependent on the nature of the nucleoside 5' of the target nucleoside. This is the first step in the biosynthesis of wybutosine (yW), a modified base adjacent to the anticodon of tRNAs and required for accurate decoding.</text>
</comment>
<evidence type="ECO:0000256" key="10">
    <source>
        <dbReference type="HAMAP-Rule" id="MF_03152"/>
    </source>
</evidence>
<keyword evidence="7 10" id="KW-0496">Mitochondrion</keyword>